<dbReference type="InterPro" id="IPR012675">
    <property type="entry name" value="Beta-grasp_dom_sf"/>
</dbReference>
<dbReference type="SUPFAM" id="SSF54292">
    <property type="entry name" value="2Fe-2S ferredoxin-like"/>
    <property type="match status" value="1"/>
</dbReference>
<keyword evidence="3" id="KW-1185">Reference proteome</keyword>
<evidence type="ECO:0000313" key="2">
    <source>
        <dbReference type="EMBL" id="MBC5782075.1"/>
    </source>
</evidence>
<comment type="caution">
    <text evidence="2">The sequence shown here is derived from an EMBL/GenBank/DDBJ whole genome shotgun (WGS) entry which is preliminary data.</text>
</comment>
<organism evidence="2 3">
    <name type="scientific">Ramlibacter cellulosilyticus</name>
    <dbReference type="NCBI Taxonomy" id="2764187"/>
    <lineage>
        <taxon>Bacteria</taxon>
        <taxon>Pseudomonadati</taxon>
        <taxon>Pseudomonadota</taxon>
        <taxon>Betaproteobacteria</taxon>
        <taxon>Burkholderiales</taxon>
        <taxon>Comamonadaceae</taxon>
        <taxon>Ramlibacter</taxon>
    </lineage>
</organism>
<sequence>MTQEGAPTTQFQATLQPSGRRFTAPAGRPLLLAAQEARIVLASSCRNGTCRACLRPLHAGRVAYRIPWPGLLPEERDGRWVLPCVAYPESDVVMGD</sequence>
<dbReference type="InterPro" id="IPR036010">
    <property type="entry name" value="2Fe-2S_ferredoxin-like_sf"/>
</dbReference>
<dbReference type="Gene3D" id="3.10.20.30">
    <property type="match status" value="1"/>
</dbReference>
<proteinExistence type="predicted"/>
<accession>A0A923MMH4</accession>
<dbReference type="RefSeq" id="WP_187074792.1">
    <property type="nucleotide sequence ID" value="NZ_JACORT010000001.1"/>
</dbReference>
<name>A0A923MMH4_9BURK</name>
<dbReference type="AlphaFoldDB" id="A0A923MMH4"/>
<reference evidence="2" key="1">
    <citation type="submission" date="2020-08" db="EMBL/GenBank/DDBJ databases">
        <title>Ramlibacter sp. USB13 16S ribosomal RNA gene genome sequencing and assembly.</title>
        <authorList>
            <person name="Kang M."/>
        </authorList>
    </citation>
    <scope>NUCLEOTIDE SEQUENCE</scope>
    <source>
        <strain evidence="2">USB13</strain>
    </source>
</reference>
<dbReference type="CDD" id="cd00207">
    <property type="entry name" value="fer2"/>
    <property type="match status" value="1"/>
</dbReference>
<dbReference type="Proteomes" id="UP000608513">
    <property type="component" value="Unassembled WGS sequence"/>
</dbReference>
<dbReference type="GO" id="GO:0051536">
    <property type="term" value="F:iron-sulfur cluster binding"/>
    <property type="evidence" value="ECO:0007669"/>
    <property type="project" value="InterPro"/>
</dbReference>
<dbReference type="InterPro" id="IPR001041">
    <property type="entry name" value="2Fe-2S_ferredoxin-type"/>
</dbReference>
<protein>
    <submittedName>
        <fullName evidence="2">2Fe-2S iron-sulfur cluster binding domain-containing protein</fullName>
    </submittedName>
</protein>
<feature type="domain" description="2Fe-2S ferredoxin-type" evidence="1">
    <location>
        <begin position="11"/>
        <end position="96"/>
    </location>
</feature>
<gene>
    <name evidence="2" type="ORF">H8N03_03905</name>
</gene>
<evidence type="ECO:0000259" key="1">
    <source>
        <dbReference type="PROSITE" id="PS51085"/>
    </source>
</evidence>
<evidence type="ECO:0000313" key="3">
    <source>
        <dbReference type="Proteomes" id="UP000608513"/>
    </source>
</evidence>
<dbReference type="PROSITE" id="PS51085">
    <property type="entry name" value="2FE2S_FER_2"/>
    <property type="match status" value="1"/>
</dbReference>
<dbReference type="EMBL" id="JACORT010000001">
    <property type="protein sequence ID" value="MBC5782075.1"/>
    <property type="molecule type" value="Genomic_DNA"/>
</dbReference>
<dbReference type="Pfam" id="PF00111">
    <property type="entry name" value="Fer2"/>
    <property type="match status" value="1"/>
</dbReference>